<proteinExistence type="predicted"/>
<reference evidence="1 2" key="1">
    <citation type="submission" date="2012-04" db="EMBL/GenBank/DDBJ databases">
        <title>The Genome Sequence of Bacillus cereus MC67.</title>
        <authorList>
            <consortium name="The Broad Institute Genome Sequencing Platform"/>
            <consortium name="The Broad Institute Genome Sequencing Center for Infectious Disease"/>
            <person name="Feldgarden M."/>
            <person name="Van der Auwera G.A."/>
            <person name="Mahillon J."/>
            <person name="Duprez V."/>
            <person name="Timmery S."/>
            <person name="Mattelet C."/>
            <person name="Dierick K."/>
            <person name="Sun M."/>
            <person name="Yu Z."/>
            <person name="Zhu L."/>
            <person name="Hu X."/>
            <person name="Shank E.B."/>
            <person name="Swiecicka I."/>
            <person name="Hansen B.M."/>
            <person name="Andrup L."/>
            <person name="Young S.K."/>
            <person name="Zeng Q."/>
            <person name="Gargeya S."/>
            <person name="Fitzgerald M."/>
            <person name="Haas B."/>
            <person name="Abouelleil A."/>
            <person name="Alvarado L."/>
            <person name="Arachchi H.M."/>
            <person name="Berlin A."/>
            <person name="Chapman S.B."/>
            <person name="Goldberg J."/>
            <person name="Griggs A."/>
            <person name="Gujja S."/>
            <person name="Hansen M."/>
            <person name="Howarth C."/>
            <person name="Imamovic A."/>
            <person name="Larimer J."/>
            <person name="McCowen C."/>
            <person name="Montmayeur A."/>
            <person name="Murphy C."/>
            <person name="Neiman D."/>
            <person name="Pearson M."/>
            <person name="Priest M."/>
            <person name="Roberts A."/>
            <person name="Saif S."/>
            <person name="Shea T."/>
            <person name="Sisk P."/>
            <person name="Sykes S."/>
            <person name="Wortman J."/>
            <person name="Nusbaum C."/>
            <person name="Birren B."/>
        </authorList>
    </citation>
    <scope>NUCLEOTIDE SEQUENCE [LARGE SCALE GENOMIC DNA]</scope>
    <source>
        <strain evidence="1 2">MC67</strain>
    </source>
</reference>
<sequence>MSFPVLETERLILREITKKDSKAIFDYFSRDDVTRLYDHHVVENLEGHVDNHAHHCGCAFIFWGTSKP</sequence>
<dbReference type="Proteomes" id="UP000006997">
    <property type="component" value="Unassembled WGS sequence"/>
</dbReference>
<dbReference type="HOGENOM" id="CLU_2785009_0_0_9"/>
<comment type="caution">
    <text evidence="1">The sequence shown here is derived from an EMBL/GenBank/DDBJ whole genome shotgun (WGS) entry which is preliminary data.</text>
</comment>
<evidence type="ECO:0000313" key="2">
    <source>
        <dbReference type="Proteomes" id="UP000006997"/>
    </source>
</evidence>
<name>J8F030_BACCE</name>
<dbReference type="InterPro" id="IPR016181">
    <property type="entry name" value="Acyl_CoA_acyltransferase"/>
</dbReference>
<dbReference type="PATRIC" id="fig|1053219.3.peg.5132"/>
<dbReference type="EMBL" id="AHEN01000046">
    <property type="protein sequence ID" value="EJQ94080.1"/>
    <property type="molecule type" value="Genomic_DNA"/>
</dbReference>
<evidence type="ECO:0008006" key="3">
    <source>
        <dbReference type="Google" id="ProtNLM"/>
    </source>
</evidence>
<dbReference type="RefSeq" id="WP_002161736.1">
    <property type="nucleotide sequence ID" value="NZ_JH792114.1"/>
</dbReference>
<organism evidence="1 2">
    <name type="scientific">Bacillus cereus MC67</name>
    <dbReference type="NCBI Taxonomy" id="1053219"/>
    <lineage>
        <taxon>Bacteria</taxon>
        <taxon>Bacillati</taxon>
        <taxon>Bacillota</taxon>
        <taxon>Bacilli</taxon>
        <taxon>Bacillales</taxon>
        <taxon>Bacillaceae</taxon>
        <taxon>Bacillus</taxon>
        <taxon>Bacillus cereus group</taxon>
    </lineage>
</organism>
<protein>
    <recommendedName>
        <fullName evidence="3">N-acetyltransferase domain-containing protein</fullName>
    </recommendedName>
</protein>
<evidence type="ECO:0000313" key="1">
    <source>
        <dbReference type="EMBL" id="EJQ94080.1"/>
    </source>
</evidence>
<gene>
    <name evidence="1" type="ORF">II3_05025</name>
</gene>
<dbReference type="AlphaFoldDB" id="J8F030"/>
<dbReference type="Gene3D" id="3.40.630.30">
    <property type="match status" value="1"/>
</dbReference>
<accession>J8F030</accession>
<dbReference type="SUPFAM" id="SSF55729">
    <property type="entry name" value="Acyl-CoA N-acyltransferases (Nat)"/>
    <property type="match status" value="1"/>
</dbReference>